<feature type="non-terminal residue" evidence="1">
    <location>
        <position position="52"/>
    </location>
</feature>
<dbReference type="EMBL" id="JXTB01000081">
    <property type="protein sequence ID" value="PON66280.1"/>
    <property type="molecule type" value="Genomic_DNA"/>
</dbReference>
<reference evidence="2" key="1">
    <citation type="submission" date="2016-06" db="EMBL/GenBank/DDBJ databases">
        <title>Parallel loss of symbiosis genes in relatives of nitrogen-fixing non-legume Parasponia.</title>
        <authorList>
            <person name="Van Velzen R."/>
            <person name="Holmer R."/>
            <person name="Bu F."/>
            <person name="Rutten L."/>
            <person name="Van Zeijl A."/>
            <person name="Liu W."/>
            <person name="Santuari L."/>
            <person name="Cao Q."/>
            <person name="Sharma T."/>
            <person name="Shen D."/>
            <person name="Roswanjaya Y."/>
            <person name="Wardhani T."/>
            <person name="Kalhor M.S."/>
            <person name="Jansen J."/>
            <person name="Van den Hoogen J."/>
            <person name="Gungor B."/>
            <person name="Hartog M."/>
            <person name="Hontelez J."/>
            <person name="Verver J."/>
            <person name="Yang W.-C."/>
            <person name="Schijlen E."/>
            <person name="Repin R."/>
            <person name="Schilthuizen M."/>
            <person name="Schranz E."/>
            <person name="Heidstra R."/>
            <person name="Miyata K."/>
            <person name="Fedorova E."/>
            <person name="Kohlen W."/>
            <person name="Bisseling T."/>
            <person name="Smit S."/>
            <person name="Geurts R."/>
        </authorList>
    </citation>
    <scope>NUCLEOTIDE SEQUENCE [LARGE SCALE GENOMIC DNA]</scope>
    <source>
        <strain evidence="2">cv. WU1-14</strain>
    </source>
</reference>
<evidence type="ECO:0000313" key="2">
    <source>
        <dbReference type="Proteomes" id="UP000237105"/>
    </source>
</evidence>
<evidence type="ECO:0000313" key="1">
    <source>
        <dbReference type="EMBL" id="PON66280.1"/>
    </source>
</evidence>
<comment type="caution">
    <text evidence="1">The sequence shown here is derived from an EMBL/GenBank/DDBJ whole genome shotgun (WGS) entry which is preliminary data.</text>
</comment>
<gene>
    <name evidence="1" type="ORF">PanWU01x14_111450</name>
</gene>
<keyword evidence="2" id="KW-1185">Reference proteome</keyword>
<sequence>MDRSSGSEDSLGGLVSLFGDTSGGLNVAKEEGHALSVGGSFMLWKDVCALVE</sequence>
<proteinExistence type="predicted"/>
<name>A0A2P5CZ05_PARAD</name>
<dbReference type="OrthoDB" id="10374175at2759"/>
<dbReference type="Proteomes" id="UP000237105">
    <property type="component" value="Unassembled WGS sequence"/>
</dbReference>
<accession>A0A2P5CZ05</accession>
<dbReference type="AlphaFoldDB" id="A0A2P5CZ05"/>
<organism evidence="1 2">
    <name type="scientific">Parasponia andersonii</name>
    <name type="common">Sponia andersonii</name>
    <dbReference type="NCBI Taxonomy" id="3476"/>
    <lineage>
        <taxon>Eukaryota</taxon>
        <taxon>Viridiplantae</taxon>
        <taxon>Streptophyta</taxon>
        <taxon>Embryophyta</taxon>
        <taxon>Tracheophyta</taxon>
        <taxon>Spermatophyta</taxon>
        <taxon>Magnoliopsida</taxon>
        <taxon>eudicotyledons</taxon>
        <taxon>Gunneridae</taxon>
        <taxon>Pentapetalae</taxon>
        <taxon>rosids</taxon>
        <taxon>fabids</taxon>
        <taxon>Rosales</taxon>
        <taxon>Cannabaceae</taxon>
        <taxon>Parasponia</taxon>
    </lineage>
</organism>
<protein>
    <submittedName>
        <fullName evidence="1">Uncharacterized protein</fullName>
    </submittedName>
</protein>